<dbReference type="PANTHER" id="PTHR10492">
    <property type="match status" value="1"/>
</dbReference>
<dbReference type="EMBL" id="JAVFWL010000005">
    <property type="protein sequence ID" value="KAK6755776.1"/>
    <property type="molecule type" value="Genomic_DNA"/>
</dbReference>
<dbReference type="InterPro" id="IPR010285">
    <property type="entry name" value="DNA_helicase_pif1-like_DEAD"/>
</dbReference>
<dbReference type="PANTHER" id="PTHR10492:SF57">
    <property type="entry name" value="ATP-DEPENDENT DNA HELICASE"/>
    <property type="match status" value="1"/>
</dbReference>
<organism evidence="3 4">
    <name type="scientific">Necator americanus</name>
    <name type="common">Human hookworm</name>
    <dbReference type="NCBI Taxonomy" id="51031"/>
    <lineage>
        <taxon>Eukaryota</taxon>
        <taxon>Metazoa</taxon>
        <taxon>Ecdysozoa</taxon>
        <taxon>Nematoda</taxon>
        <taxon>Chromadorea</taxon>
        <taxon>Rhabditida</taxon>
        <taxon>Rhabditina</taxon>
        <taxon>Rhabditomorpha</taxon>
        <taxon>Strongyloidea</taxon>
        <taxon>Ancylostomatidae</taxon>
        <taxon>Bunostominae</taxon>
        <taxon>Necator</taxon>
    </lineage>
</organism>
<evidence type="ECO:0000256" key="1">
    <source>
        <dbReference type="RuleBase" id="RU363044"/>
    </source>
</evidence>
<keyword evidence="1" id="KW-0547">Nucleotide-binding</keyword>
<feature type="domain" description="DNA helicase Pif1-like DEAD-box helicase" evidence="2">
    <location>
        <begin position="283"/>
        <end position="466"/>
    </location>
</feature>
<comment type="catalytic activity">
    <reaction evidence="1">
        <text>ATP + H2O = ADP + phosphate + H(+)</text>
        <dbReference type="Rhea" id="RHEA:13065"/>
        <dbReference type="ChEBI" id="CHEBI:15377"/>
        <dbReference type="ChEBI" id="CHEBI:15378"/>
        <dbReference type="ChEBI" id="CHEBI:30616"/>
        <dbReference type="ChEBI" id="CHEBI:43474"/>
        <dbReference type="ChEBI" id="CHEBI:456216"/>
        <dbReference type="EC" id="5.6.2.3"/>
    </reaction>
</comment>
<comment type="caution">
    <text evidence="3">The sequence shown here is derived from an EMBL/GenBank/DDBJ whole genome shotgun (WGS) entry which is preliminary data.</text>
</comment>
<dbReference type="Pfam" id="PF05970">
    <property type="entry name" value="PIF1"/>
    <property type="match status" value="1"/>
</dbReference>
<evidence type="ECO:0000313" key="4">
    <source>
        <dbReference type="Proteomes" id="UP001303046"/>
    </source>
</evidence>
<reference evidence="3 4" key="1">
    <citation type="submission" date="2023-08" db="EMBL/GenBank/DDBJ databases">
        <title>A Necator americanus chromosomal reference genome.</title>
        <authorList>
            <person name="Ilik V."/>
            <person name="Petrzelkova K.J."/>
            <person name="Pardy F."/>
            <person name="Fuh T."/>
            <person name="Niatou-Singa F.S."/>
            <person name="Gouil Q."/>
            <person name="Baker L."/>
            <person name="Ritchie M.E."/>
            <person name="Jex A.R."/>
            <person name="Gazzola D."/>
            <person name="Li H."/>
            <person name="Toshio Fujiwara R."/>
            <person name="Zhan B."/>
            <person name="Aroian R.V."/>
            <person name="Pafco B."/>
            <person name="Schwarz E.M."/>
        </authorList>
    </citation>
    <scope>NUCLEOTIDE SEQUENCE [LARGE SCALE GENOMIC DNA]</scope>
    <source>
        <strain evidence="3 4">Aroian</strain>
        <tissue evidence="3">Whole animal</tissue>
    </source>
</reference>
<keyword evidence="1" id="KW-0067">ATP-binding</keyword>
<keyword evidence="1" id="KW-0227">DNA damage</keyword>
<keyword evidence="1" id="KW-0233">DNA recombination</keyword>
<dbReference type="SUPFAM" id="SSF52540">
    <property type="entry name" value="P-loop containing nucleoside triphosphate hydrolases"/>
    <property type="match status" value="1"/>
</dbReference>
<dbReference type="Proteomes" id="UP001303046">
    <property type="component" value="Unassembled WGS sequence"/>
</dbReference>
<keyword evidence="1" id="KW-0347">Helicase</keyword>
<proteinExistence type="inferred from homology"/>
<dbReference type="Gene3D" id="3.40.50.300">
    <property type="entry name" value="P-loop containing nucleotide triphosphate hydrolases"/>
    <property type="match status" value="1"/>
</dbReference>
<keyword evidence="4" id="KW-1185">Reference proteome</keyword>
<comment type="cofactor">
    <cofactor evidence="1">
        <name>Mg(2+)</name>
        <dbReference type="ChEBI" id="CHEBI:18420"/>
    </cofactor>
</comment>
<protein>
    <recommendedName>
        <fullName evidence="1">ATP-dependent DNA helicase</fullName>
        <ecNumber evidence="1">5.6.2.3</ecNumber>
    </recommendedName>
</protein>
<dbReference type="InterPro" id="IPR027417">
    <property type="entry name" value="P-loop_NTPase"/>
</dbReference>
<dbReference type="EC" id="5.6.2.3" evidence="1"/>
<comment type="similarity">
    <text evidence="1">Belongs to the helicase family.</text>
</comment>
<gene>
    <name evidence="3" type="primary">Necator_chrV.g19062</name>
    <name evidence="3" type="ORF">RB195_014271</name>
</gene>
<evidence type="ECO:0000313" key="3">
    <source>
        <dbReference type="EMBL" id="KAK6755776.1"/>
    </source>
</evidence>
<sequence length="468" mass="53441">MYAHLKLFTECLGLLCKKSRTLYADWLFTCQEYQTVHFVAGQEQQAVDGTQSNFMTLTAYFELNWSCANVFDNGLQSDTSIDARELFYHRIPEHFSFTARHGWKPRRRGVKEIGRMYTVSPRDVERYSLRILLLNTKGKMSFQDLRTVDGGTYEKFFEAAKASGFLDDDSYYRQSIQEAAQFQTASTLRSFFACLLCYCEVANAEELWTEFAASMADDFTNMGVSPGEAIAAAYFDVADRMLLLGRDLIQIVRPPANQRPSLPDVLVDYGQHESEGSRLYASLNTHQRKAADDILTAMNRRDDRCFFIDGPGGTEKTYLYNTIYNMAMGQRRQVLCVAWIGIAANLLPNGRTVTSAFKLNMADGNRTFLMKRQQKEARQLMAIDIIIWDEISMAPKCALEAVEGLLRDIMQNDRPFGGKLFIIGGDFRQVLPIVEHVQRDDLVNSCVTNSVLWSLFRIHRLQINMRTP</sequence>
<evidence type="ECO:0000259" key="2">
    <source>
        <dbReference type="Pfam" id="PF05970"/>
    </source>
</evidence>
<accession>A0ABR1E0X4</accession>
<keyword evidence="1" id="KW-0234">DNA repair</keyword>
<keyword evidence="1" id="KW-0378">Hydrolase</keyword>
<name>A0ABR1E0X4_NECAM</name>